<keyword evidence="2" id="KW-1185">Reference proteome</keyword>
<dbReference type="EMBL" id="JBHSXX010000001">
    <property type="protein sequence ID" value="MFC6871301.1"/>
    <property type="molecule type" value="Genomic_DNA"/>
</dbReference>
<gene>
    <name evidence="1" type="ORF">ACFQGD_29675</name>
</gene>
<name>A0ABW2C7H1_9PSEU</name>
<organism evidence="1 2">
    <name type="scientific">Haloechinothrix salitolerans</name>
    <dbReference type="NCBI Taxonomy" id="926830"/>
    <lineage>
        <taxon>Bacteria</taxon>
        <taxon>Bacillati</taxon>
        <taxon>Actinomycetota</taxon>
        <taxon>Actinomycetes</taxon>
        <taxon>Pseudonocardiales</taxon>
        <taxon>Pseudonocardiaceae</taxon>
        <taxon>Haloechinothrix</taxon>
    </lineage>
</organism>
<evidence type="ECO:0000313" key="1">
    <source>
        <dbReference type="EMBL" id="MFC6871301.1"/>
    </source>
</evidence>
<reference evidence="2" key="1">
    <citation type="journal article" date="2019" name="Int. J. Syst. Evol. Microbiol.">
        <title>The Global Catalogue of Microorganisms (GCM) 10K type strain sequencing project: providing services to taxonomists for standard genome sequencing and annotation.</title>
        <authorList>
            <consortium name="The Broad Institute Genomics Platform"/>
            <consortium name="The Broad Institute Genome Sequencing Center for Infectious Disease"/>
            <person name="Wu L."/>
            <person name="Ma J."/>
        </authorList>
    </citation>
    <scope>NUCLEOTIDE SEQUENCE [LARGE SCALE GENOMIC DNA]</scope>
    <source>
        <strain evidence="2">KCTC 32255</strain>
    </source>
</reference>
<comment type="caution">
    <text evidence="1">The sequence shown here is derived from an EMBL/GenBank/DDBJ whole genome shotgun (WGS) entry which is preliminary data.</text>
</comment>
<protein>
    <recommendedName>
        <fullName evidence="3">Tetratricopeptide repeat-containing protein</fullName>
    </recommendedName>
</protein>
<accession>A0ABW2C7H1</accession>
<dbReference type="Proteomes" id="UP001596337">
    <property type="component" value="Unassembled WGS sequence"/>
</dbReference>
<dbReference type="RefSeq" id="WP_345404144.1">
    <property type="nucleotide sequence ID" value="NZ_BAABLA010000117.1"/>
</dbReference>
<evidence type="ECO:0008006" key="3">
    <source>
        <dbReference type="Google" id="ProtNLM"/>
    </source>
</evidence>
<sequence>MTDIESRLRAAAFGADTGVPDAVLAEAEIGEADEPLPRWLAAVVLGARGQYARAAALLEPLLTCRDGVLASLAASTLASHRRQLGGHANARTLDAAALRARPGAAGSGAVVGAGDPDGIDVAGAVADALLGLAADALALGRQREARTLLARVAAANPSCWRTRVRHAWVSAEVELAAGAAVAACPHAERAAAIARERGASRHVLKSDLVLAAALGAVGVTRDTAGVIVLAGRVRDDTRKLGLYPLTWPAALLLADATGIEDAAAARELRREASGIVHALLQRADPLGRSLAIASPWVPKVG</sequence>
<evidence type="ECO:0000313" key="2">
    <source>
        <dbReference type="Proteomes" id="UP001596337"/>
    </source>
</evidence>
<proteinExistence type="predicted"/>